<keyword evidence="1" id="KW-0175">Coiled coil</keyword>
<evidence type="ECO:0008006" key="4">
    <source>
        <dbReference type="Google" id="ProtNLM"/>
    </source>
</evidence>
<sequence>MAKFTVSEFVIEVGFRETVTQKLSQLETKVNQAAGRIEKQLNGAFSRLNGAQKTGEMFKQIQKQADQTSNHIQKALQRGFAVGGIGGGLFARYREEGVSAANAVRDAMLNAARAGAPAGNPRPYTPRVNNRLSGAESIRDLSHRQTTTAFYGNMQLRNPQLAQQYNQRLNELRNSSLMGNRDVATFRTNLRNLNFEFSQAMRQASITRSQQRLSAMEGAGGLTRLSSAATALAAGFLTVQKAVEFFGEALQEGAKRQQASTMLRTAYGDQAQVITSVIDEYANKYGADRLEARQQAAQLRMTMPKDIFSDTDIPKLLETESVFAHQTGMTQDAVGRLNYAMQQIATSTHLMGQDWLQVVNASPALIQQLLQLTGKKSVKDLKEFAKTMSGADFAKKMVEAMEQLNTKTNAAVAAQNSMMAVQGRMSNAVKDSQDKFFQGFEGGFKNLLSALTGLLGDNQDIFLSLGKSLGSFFNTLAGYVYTLDNIILISKAYLADLKDWWTNFFKGLPAPVQIALTKVGDIFKTWAEGMLVTAALFGGGAVAKKGGSWLMRLLGLGGAGAAVAEGGSLAVAGAPALPIAAATLLTYLGLKTAGYDPAYVQKNEDGIPGVPAENSRASQFLNWLSSKADNLAGGYNTSLNTPVLNTMNRHGFNRHLRVI</sequence>
<reference evidence="2" key="1">
    <citation type="journal article" date="2023" name="Genes Genomics">
        <title>Genomic insights of Leclercia adecarboxylata strains linked to an outbreak in public hospitals in Mexico.</title>
        <authorList>
            <person name="Barrios-Villa E."/>
            <person name="Pacheco-Flores B."/>
            <person name="Lozano-Zarain P."/>
            <person name="Del Campo-Ortega R."/>
            <person name="de Jesus Ascencio-Montiel I."/>
            <person name="Gonzalez-Leon M."/>
            <person name="Camorlinga-Ponce M."/>
            <person name="Gaytan Cervantes F.J."/>
            <person name="Gonzalez Torres C."/>
            <person name="Aguilar E."/>
            <person name="Gonzalez Ibarra J."/>
            <person name="Torres Lopez F.J."/>
            <person name="Rosas-Vargas H."/>
            <person name="Gonzalez-Bonilla C.R."/>
            <person name="Del Carmen Rocha-Gracia R."/>
        </authorList>
    </citation>
    <scope>NUCLEOTIDE SEQUENCE</scope>
    <source>
        <strain evidence="2">Lac40</strain>
    </source>
</reference>
<dbReference type="AlphaFoldDB" id="A0A9X3YAY1"/>
<feature type="coiled-coil region" evidence="1">
    <location>
        <begin position="16"/>
        <end position="78"/>
    </location>
</feature>
<dbReference type="EMBL" id="JAOURS010000015">
    <property type="protein sequence ID" value="MDC6639450.1"/>
    <property type="molecule type" value="Genomic_DNA"/>
</dbReference>
<comment type="caution">
    <text evidence="2">The sequence shown here is derived from an EMBL/GenBank/DDBJ whole genome shotgun (WGS) entry which is preliminary data.</text>
</comment>
<protein>
    <recommendedName>
        <fullName evidence="4">Phage tail tape measure protein</fullName>
    </recommendedName>
</protein>
<accession>A0A9X3YAY1</accession>
<organism evidence="2 3">
    <name type="scientific">Leclercia adecarboxylata</name>
    <dbReference type="NCBI Taxonomy" id="83655"/>
    <lineage>
        <taxon>Bacteria</taxon>
        <taxon>Pseudomonadati</taxon>
        <taxon>Pseudomonadota</taxon>
        <taxon>Gammaproteobacteria</taxon>
        <taxon>Enterobacterales</taxon>
        <taxon>Enterobacteriaceae</taxon>
        <taxon>Leclercia</taxon>
    </lineage>
</organism>
<evidence type="ECO:0000313" key="2">
    <source>
        <dbReference type="EMBL" id="MDC6639450.1"/>
    </source>
</evidence>
<name>A0A9X3YAY1_9ENTR</name>
<dbReference type="RefSeq" id="WP_191152881.1">
    <property type="nucleotide sequence ID" value="NZ_CP060824.1"/>
</dbReference>
<proteinExistence type="predicted"/>
<evidence type="ECO:0000256" key="1">
    <source>
        <dbReference type="SAM" id="Coils"/>
    </source>
</evidence>
<evidence type="ECO:0000313" key="3">
    <source>
        <dbReference type="Proteomes" id="UP001149314"/>
    </source>
</evidence>
<gene>
    <name evidence="2" type="ORF">OEZ79_14505</name>
</gene>
<dbReference type="Proteomes" id="UP001149314">
    <property type="component" value="Unassembled WGS sequence"/>
</dbReference>